<accession>A0ACC2BHK0</accession>
<evidence type="ECO:0000313" key="2">
    <source>
        <dbReference type="Proteomes" id="UP001162992"/>
    </source>
</evidence>
<gene>
    <name evidence="1" type="ORF">O6H91_15G041400</name>
</gene>
<organism evidence="1 2">
    <name type="scientific">Diphasiastrum complanatum</name>
    <name type="common">Issler's clubmoss</name>
    <name type="synonym">Lycopodium complanatum</name>
    <dbReference type="NCBI Taxonomy" id="34168"/>
    <lineage>
        <taxon>Eukaryota</taxon>
        <taxon>Viridiplantae</taxon>
        <taxon>Streptophyta</taxon>
        <taxon>Embryophyta</taxon>
        <taxon>Tracheophyta</taxon>
        <taxon>Lycopodiopsida</taxon>
        <taxon>Lycopodiales</taxon>
        <taxon>Lycopodiaceae</taxon>
        <taxon>Lycopodioideae</taxon>
        <taxon>Diphasiastrum</taxon>
    </lineage>
</organism>
<dbReference type="EMBL" id="CM055106">
    <property type="protein sequence ID" value="KAJ7529272.1"/>
    <property type="molecule type" value="Genomic_DNA"/>
</dbReference>
<protein>
    <submittedName>
        <fullName evidence="1">Uncharacterized protein</fullName>
    </submittedName>
</protein>
<reference evidence="2" key="1">
    <citation type="journal article" date="2024" name="Proc. Natl. Acad. Sci. U.S.A.">
        <title>Extraordinary preservation of gene collinearity over three hundred million years revealed in homosporous lycophytes.</title>
        <authorList>
            <person name="Li C."/>
            <person name="Wickell D."/>
            <person name="Kuo L.Y."/>
            <person name="Chen X."/>
            <person name="Nie B."/>
            <person name="Liao X."/>
            <person name="Peng D."/>
            <person name="Ji J."/>
            <person name="Jenkins J."/>
            <person name="Williams M."/>
            <person name="Shu S."/>
            <person name="Plott C."/>
            <person name="Barry K."/>
            <person name="Rajasekar S."/>
            <person name="Grimwood J."/>
            <person name="Han X."/>
            <person name="Sun S."/>
            <person name="Hou Z."/>
            <person name="He W."/>
            <person name="Dai G."/>
            <person name="Sun C."/>
            <person name="Schmutz J."/>
            <person name="Leebens-Mack J.H."/>
            <person name="Li F.W."/>
            <person name="Wang L."/>
        </authorList>
    </citation>
    <scope>NUCLEOTIDE SEQUENCE [LARGE SCALE GENOMIC DNA]</scope>
    <source>
        <strain evidence="2">cv. PW_Plant_1</strain>
    </source>
</reference>
<name>A0ACC2BHK0_DIPCM</name>
<keyword evidence="2" id="KW-1185">Reference proteome</keyword>
<sequence>MGSEEGKGVWSELVFRKNDIASDSDSGSVSVCVQANEGGVKNQVLLVSSGSDSDTLSSSSKDAVDSPTATSIEPPLDSDAGIKPFEEVELSSSCNGDREASSETAAADENVGTAPEGSPKPVKSAWKKPVKLSTDPWEGTVMGDESWPSLEDSRSRKHSTSPRSAISLNSSDGNSEKEPASVTIPLGQQKVVSNNGPEILYMGHEKTDVSKHIRTEANNAPLLPAPVVPRTIVPNVMVQGPLHSTPLQETMAAPRAISPFPGNNVGRGRIPNQRGNGSFSENVWPPQRNRNGGFFGRGVIPHQQRSNNGNFLVHGGMHNQGAANGFYAGHVSTPRQRGRNGFSQNNFADRRVYRDQGRGNYWQSQQFFPNPPSHVQPFQQPFVDPRGVSWVNPTVYQPNAGFSNYPGFEGGHYPLMGTPGFPQDPVRYGHPRAIQVSPPIAPITHTEHLVAKQIEYYFSKDNLIKDIYLRSKMDAEGFVPASLIASFNKIRMLNADTRMILNALRASSIVEVQGEKLRRRNDWSQWLIPAQLLTIPSEAVFGSSTAVANDRLPVDNSANELPIMNEGSDDGVIPEISSNSNLEHENCVHQSSTPVFVIADIPETSLPADNVKTEASQFLKENNGCSLHPNSDA</sequence>
<dbReference type="Proteomes" id="UP001162992">
    <property type="component" value="Chromosome 15"/>
</dbReference>
<evidence type="ECO:0000313" key="1">
    <source>
        <dbReference type="EMBL" id="KAJ7529272.1"/>
    </source>
</evidence>
<comment type="caution">
    <text evidence="1">The sequence shown here is derived from an EMBL/GenBank/DDBJ whole genome shotgun (WGS) entry which is preliminary data.</text>
</comment>
<proteinExistence type="predicted"/>